<dbReference type="InterPro" id="IPR003661">
    <property type="entry name" value="HisK_dim/P_dom"/>
</dbReference>
<evidence type="ECO:0000313" key="6">
    <source>
        <dbReference type="EMBL" id="GID60915.1"/>
    </source>
</evidence>
<dbReference type="Pfam" id="PF08447">
    <property type="entry name" value="PAS_3"/>
    <property type="match status" value="2"/>
</dbReference>
<dbReference type="SMART" id="SM00091">
    <property type="entry name" value="PAS"/>
    <property type="match status" value="4"/>
</dbReference>
<dbReference type="SMART" id="SM00388">
    <property type="entry name" value="HisKA"/>
    <property type="match status" value="1"/>
</dbReference>
<evidence type="ECO:0000256" key="2">
    <source>
        <dbReference type="ARBA" id="ARBA00004236"/>
    </source>
</evidence>
<dbReference type="CDD" id="cd00082">
    <property type="entry name" value="HisKA"/>
    <property type="match status" value="1"/>
</dbReference>
<dbReference type="EC" id="2.7.13.3" evidence="3"/>
<comment type="catalytic activity">
    <reaction evidence="1">
        <text>ATP + protein L-histidine = ADP + protein N-phospho-L-histidine.</text>
        <dbReference type="EC" id="2.7.13.3"/>
    </reaction>
</comment>
<dbReference type="InterPro" id="IPR029016">
    <property type="entry name" value="GAF-like_dom_sf"/>
</dbReference>
<dbReference type="SMART" id="SM00086">
    <property type="entry name" value="PAC"/>
    <property type="match status" value="4"/>
</dbReference>
<comment type="subcellular location">
    <subcellularLocation>
        <location evidence="2">Cell membrane</location>
    </subcellularLocation>
</comment>
<name>A0ABQ3XR88_9ACTN</name>
<evidence type="ECO:0000259" key="4">
    <source>
        <dbReference type="PROSITE" id="PS50112"/>
    </source>
</evidence>
<evidence type="ECO:0000256" key="1">
    <source>
        <dbReference type="ARBA" id="ARBA00000085"/>
    </source>
</evidence>
<evidence type="ECO:0000259" key="5">
    <source>
        <dbReference type="PROSITE" id="PS50113"/>
    </source>
</evidence>
<evidence type="ECO:0000256" key="3">
    <source>
        <dbReference type="ARBA" id="ARBA00012438"/>
    </source>
</evidence>
<dbReference type="Pfam" id="PF13185">
    <property type="entry name" value="GAF_2"/>
    <property type="match status" value="1"/>
</dbReference>
<dbReference type="InterPro" id="IPR013655">
    <property type="entry name" value="PAS_fold_3"/>
</dbReference>
<feature type="domain" description="PAC" evidence="5">
    <location>
        <begin position="252"/>
        <end position="302"/>
    </location>
</feature>
<dbReference type="InterPro" id="IPR001610">
    <property type="entry name" value="PAC"/>
</dbReference>
<dbReference type="PROSITE" id="PS50112">
    <property type="entry name" value="PAS"/>
    <property type="match status" value="4"/>
</dbReference>
<protein>
    <recommendedName>
        <fullName evidence="3">histidine kinase</fullName>
        <ecNumber evidence="3">2.7.13.3</ecNumber>
    </recommendedName>
</protein>
<feature type="domain" description="PAS" evidence="4">
    <location>
        <begin position="471"/>
        <end position="550"/>
    </location>
</feature>
<feature type="domain" description="PAS" evidence="4">
    <location>
        <begin position="599"/>
        <end position="665"/>
    </location>
</feature>
<dbReference type="PANTHER" id="PTHR43102:SF2">
    <property type="entry name" value="GAF DOMAIN-CONTAINING PROTEIN"/>
    <property type="match status" value="1"/>
</dbReference>
<dbReference type="Gene3D" id="3.30.450.20">
    <property type="entry name" value="PAS domain"/>
    <property type="match status" value="4"/>
</dbReference>
<dbReference type="InterPro" id="IPR013767">
    <property type="entry name" value="PAS_fold"/>
</dbReference>
<organism evidence="6 7">
    <name type="scientific">Actinoplanes couchii</name>
    <dbReference type="NCBI Taxonomy" id="403638"/>
    <lineage>
        <taxon>Bacteria</taxon>
        <taxon>Bacillati</taxon>
        <taxon>Actinomycetota</taxon>
        <taxon>Actinomycetes</taxon>
        <taxon>Micromonosporales</taxon>
        <taxon>Micromonosporaceae</taxon>
        <taxon>Actinoplanes</taxon>
    </lineage>
</organism>
<dbReference type="InterPro" id="IPR035965">
    <property type="entry name" value="PAS-like_dom_sf"/>
</dbReference>
<gene>
    <name evidence="6" type="ORF">Aco03nite_093190</name>
</gene>
<dbReference type="NCBIfam" id="TIGR00229">
    <property type="entry name" value="sensory_box"/>
    <property type="match status" value="3"/>
</dbReference>
<dbReference type="Pfam" id="PF00989">
    <property type="entry name" value="PAS"/>
    <property type="match status" value="2"/>
</dbReference>
<dbReference type="Gene3D" id="3.30.450.40">
    <property type="match status" value="2"/>
</dbReference>
<sequence>MAGTTAEINAAVQDPARLAQVAATGLVDGAPSEALQRLTVLASRLLGAPVSVVSLVEAERQVLTAETGLTGVLAATREIPLTHSYCKHVVEAGRTLAVDDARLDPELSGNPSIEEHEAIAYLGVPLRSKNQAVLGTLCVVDRQPRTWSDADVELMEDLALAAASEIAARTAANETEQLAARTQRFLDTTPDAFIAGDSAGLVTGWNHAAERIFGWTADEALGRPVTDLIVPERLRADADWMEHTQAAALGGERVELEMLHRDGHAFPAELSLSVLFEPDGHAFHTFVRDISDRKRTQHLRDTEQAVAGILLQTGTALEAARDVVGALGDRLGWPYLEYWHRNPDQSCLERLAVYSADPKIAKLMEVTVAYAPGVGVPGTVWAAGASQWIPDLPSSALPRAAEAGEAGLHAVAAVPVRDGAEVVGVLMIADHQRHDERDDELIASLESVSAYIGQAVQRRRAADLDRELAVARDALARIVDNLTDFLWTVELLPGGTARTVHAQGNVVAVFGGELEELPGEADMTQHLYGAVHADDQAAYRAFVEQLYEGQAAEIECRMAGLDGITRWVWIRGVARRDGDRLFADGLCSDVTERHRANAVAEQQAELLRLAPIAVIVRDLDARIIGWNTGAELTYGWPSSAVVGKSSDRLLDTRYPVDRAVVEDALSGESRWEGELDQLRSDGSRLTVHSHQSVQYDDYGAPAAILEVNLDVTDRRKAETALADRERLLHAQFTLSTVGQAMLHVDGTVIQANPALADILGYAPDALAGRTIDSLTHPEDRHLNWAAAAGLFVGDAATDRHQRLLAADGRVVEAQIGVSMLRDHLDRPATIITAVTDISARVSAERDRDEANRALGERNAELQDTNTALADADAMKRDLMSILSHEIRTPLTTISGYTETLLGDTDELAPQQQRAVTAIARSVSRLDNLCQEVLRVCSLPPGERALEKSQTD</sequence>
<dbReference type="InterPro" id="IPR000700">
    <property type="entry name" value="PAS-assoc_C"/>
</dbReference>
<dbReference type="PROSITE" id="PS50113">
    <property type="entry name" value="PAC"/>
    <property type="match status" value="3"/>
</dbReference>
<feature type="domain" description="PAS" evidence="4">
    <location>
        <begin position="741"/>
        <end position="780"/>
    </location>
</feature>
<evidence type="ECO:0000313" key="7">
    <source>
        <dbReference type="Proteomes" id="UP000612282"/>
    </source>
</evidence>
<comment type="caution">
    <text evidence="6">The sequence shown here is derived from an EMBL/GenBank/DDBJ whole genome shotgun (WGS) entry which is preliminary data.</text>
</comment>
<reference evidence="6 7" key="1">
    <citation type="submission" date="2021-01" db="EMBL/GenBank/DDBJ databases">
        <title>Whole genome shotgun sequence of Actinoplanes couchii NBRC 106145.</title>
        <authorList>
            <person name="Komaki H."/>
            <person name="Tamura T."/>
        </authorList>
    </citation>
    <scope>NUCLEOTIDE SEQUENCE [LARGE SCALE GENOMIC DNA]</scope>
    <source>
        <strain evidence="6 7">NBRC 106145</strain>
    </source>
</reference>
<accession>A0ABQ3XR88</accession>
<dbReference type="CDD" id="cd00130">
    <property type="entry name" value="PAS"/>
    <property type="match status" value="3"/>
</dbReference>
<dbReference type="Gene3D" id="1.10.287.130">
    <property type="match status" value="1"/>
</dbReference>
<proteinExistence type="predicted"/>
<dbReference type="SMART" id="SM00065">
    <property type="entry name" value="GAF"/>
    <property type="match status" value="2"/>
</dbReference>
<feature type="domain" description="PAS" evidence="4">
    <location>
        <begin position="178"/>
        <end position="232"/>
    </location>
</feature>
<dbReference type="InterPro" id="IPR000014">
    <property type="entry name" value="PAS"/>
</dbReference>
<dbReference type="Pfam" id="PF00512">
    <property type="entry name" value="HisKA"/>
    <property type="match status" value="1"/>
</dbReference>
<dbReference type="SUPFAM" id="SSF55785">
    <property type="entry name" value="PYP-like sensor domain (PAS domain)"/>
    <property type="match status" value="4"/>
</dbReference>
<dbReference type="PANTHER" id="PTHR43102">
    <property type="entry name" value="SLR1143 PROTEIN"/>
    <property type="match status" value="1"/>
</dbReference>
<dbReference type="RefSeq" id="WP_203808377.1">
    <property type="nucleotide sequence ID" value="NZ_BAAAQE010000109.1"/>
</dbReference>
<dbReference type="Proteomes" id="UP000612282">
    <property type="component" value="Unassembled WGS sequence"/>
</dbReference>
<feature type="domain" description="PAC" evidence="5">
    <location>
        <begin position="671"/>
        <end position="723"/>
    </location>
</feature>
<dbReference type="InterPro" id="IPR003018">
    <property type="entry name" value="GAF"/>
</dbReference>
<dbReference type="InterPro" id="IPR036097">
    <property type="entry name" value="HisK_dim/P_sf"/>
</dbReference>
<dbReference type="SUPFAM" id="SSF55781">
    <property type="entry name" value="GAF domain-like"/>
    <property type="match status" value="2"/>
</dbReference>
<feature type="domain" description="PAC" evidence="5">
    <location>
        <begin position="797"/>
        <end position="849"/>
    </location>
</feature>
<dbReference type="EMBL" id="BOMG01000116">
    <property type="protein sequence ID" value="GID60915.1"/>
    <property type="molecule type" value="Genomic_DNA"/>
</dbReference>
<keyword evidence="7" id="KW-1185">Reference proteome</keyword>
<dbReference type="Pfam" id="PF01590">
    <property type="entry name" value="GAF"/>
    <property type="match status" value="1"/>
</dbReference>
<dbReference type="SUPFAM" id="SSF47384">
    <property type="entry name" value="Homodimeric domain of signal transducing histidine kinase"/>
    <property type="match status" value="1"/>
</dbReference>